<name>A0A2T5GFL8_HYDSH</name>
<dbReference type="EMBL" id="JAHHQF010000039">
    <property type="protein sequence ID" value="MBT9281419.1"/>
    <property type="molecule type" value="Genomic_DNA"/>
</dbReference>
<evidence type="ECO:0000256" key="1">
    <source>
        <dbReference type="ARBA" id="ARBA00008754"/>
    </source>
</evidence>
<evidence type="ECO:0000313" key="7">
    <source>
        <dbReference type="Proteomes" id="UP000244180"/>
    </source>
</evidence>
<comment type="similarity">
    <text evidence="1">Belongs to the LacAB/RpiB family.</text>
</comment>
<proteinExistence type="inferred from homology"/>
<dbReference type="NCBIfam" id="NF004051">
    <property type="entry name" value="PRK05571.1"/>
    <property type="match status" value="1"/>
</dbReference>
<keyword evidence="2 6" id="KW-0413">Isomerase</keyword>
<dbReference type="GO" id="GO:0005975">
    <property type="term" value="P:carbohydrate metabolic process"/>
    <property type="evidence" value="ECO:0007669"/>
    <property type="project" value="InterPro"/>
</dbReference>
<dbReference type="Proteomes" id="UP000244180">
    <property type="component" value="Unassembled WGS sequence"/>
</dbReference>
<dbReference type="GO" id="GO:0004751">
    <property type="term" value="F:ribose-5-phosphate isomerase activity"/>
    <property type="evidence" value="ECO:0007669"/>
    <property type="project" value="UniProtKB-EC"/>
</dbReference>
<dbReference type="InterPro" id="IPR051812">
    <property type="entry name" value="SPI_LacAB/RpiB"/>
</dbReference>
<dbReference type="Proteomes" id="UP000748108">
    <property type="component" value="Unassembled WGS sequence"/>
</dbReference>
<dbReference type="NCBIfam" id="TIGR01120">
    <property type="entry name" value="rpiB"/>
    <property type="match status" value="1"/>
</dbReference>
<feature type="active site" description="Proton acceptor" evidence="3">
    <location>
        <position position="69"/>
    </location>
</feature>
<feature type="binding site" evidence="4">
    <location>
        <begin position="70"/>
        <end position="74"/>
    </location>
    <ligand>
        <name>D-ribulose 5-phosphate</name>
        <dbReference type="ChEBI" id="CHEBI:58121"/>
    </ligand>
</feature>
<dbReference type="InterPro" id="IPR004785">
    <property type="entry name" value="RpiB"/>
</dbReference>
<evidence type="ECO:0000313" key="6">
    <source>
        <dbReference type="EMBL" id="PTQ54983.1"/>
    </source>
</evidence>
<comment type="caution">
    <text evidence="6">The sequence shown here is derived from an EMBL/GenBank/DDBJ whole genome shotgun (WGS) entry which is preliminary data.</text>
</comment>
<dbReference type="PANTHER" id="PTHR43732">
    <property type="entry name" value="RIBOSE 5-PHOSPHATE ISOMERASE-RELATED"/>
    <property type="match status" value="1"/>
</dbReference>
<evidence type="ECO:0000256" key="4">
    <source>
        <dbReference type="PIRSR" id="PIRSR005384-2"/>
    </source>
</evidence>
<dbReference type="InterPro" id="IPR036569">
    <property type="entry name" value="RpiB_LacA_LacB_sf"/>
</dbReference>
<dbReference type="EC" id="5.3.1.6" evidence="5"/>
<dbReference type="InterPro" id="IPR003500">
    <property type="entry name" value="RpiB_LacA_LacB"/>
</dbReference>
<evidence type="ECO:0000256" key="2">
    <source>
        <dbReference type="ARBA" id="ARBA00023235"/>
    </source>
</evidence>
<reference evidence="6 7" key="1">
    <citation type="submission" date="2017-08" db="EMBL/GenBank/DDBJ databases">
        <title>Burning lignite coal seam in the remote Altai Mountains harbors a hydrogen-driven thermophilic microbial community.</title>
        <authorList>
            <person name="Kadnikov V.V."/>
            <person name="Mardanov A.V."/>
            <person name="Ivasenko D."/>
            <person name="Beletsky A.V."/>
            <person name="Karnachuk O.V."/>
            <person name="Ravin N.V."/>
        </authorList>
    </citation>
    <scope>NUCLEOTIDE SEQUENCE [LARGE SCALE GENOMIC DNA]</scope>
    <source>
        <strain evidence="6">AL33</strain>
    </source>
</reference>
<dbReference type="Gene3D" id="3.40.1400.10">
    <property type="entry name" value="Sugar-phosphate isomerase, RpiB/LacA/LacB"/>
    <property type="match status" value="1"/>
</dbReference>
<accession>A0A2T5GFL8</accession>
<feature type="binding site" evidence="4">
    <location>
        <begin position="8"/>
        <end position="9"/>
    </location>
    <ligand>
        <name>D-ribulose 5-phosphate</name>
        <dbReference type="ChEBI" id="CHEBI:58121"/>
    </ligand>
</feature>
<feature type="binding site" evidence="4">
    <location>
        <position position="140"/>
    </location>
    <ligand>
        <name>D-ribulose 5-phosphate</name>
        <dbReference type="ChEBI" id="CHEBI:58121"/>
    </ligand>
</feature>
<dbReference type="RefSeq" id="WP_272999419.1">
    <property type="nucleotide sequence ID" value="NZ_PEBV01000001.1"/>
</dbReference>
<dbReference type="Pfam" id="PF02502">
    <property type="entry name" value="LacAB_rpiB"/>
    <property type="match status" value="1"/>
</dbReference>
<dbReference type="SUPFAM" id="SSF89623">
    <property type="entry name" value="Ribose/Galactose isomerase RpiB/AlsB"/>
    <property type="match status" value="1"/>
</dbReference>
<protein>
    <submittedName>
        <fullName evidence="6">Ribose 5-phosphate isomerase B</fullName>
        <ecNumber evidence="5">5.3.1.6</ecNumber>
    </submittedName>
</protein>
<gene>
    <name evidence="5" type="primary">rpiB</name>
    <name evidence="6" type="ORF">HSCHL_1926</name>
    <name evidence="5" type="ORF">KM312_01960</name>
</gene>
<dbReference type="PANTHER" id="PTHR43732:SF1">
    <property type="entry name" value="RIBOSE 5-PHOSPHATE ISOMERASE"/>
    <property type="match status" value="1"/>
</dbReference>
<sequence length="162" mass="16936">MRVAIGADHGGVELKEVLKAFIAGELGHAVDDVGCLSCGAGASVDYPDFAFPVADRVARGVADRGILICGTGIGMMIAANKVPGVRAALAHDLYSARMSRAHNDANVLTLGGRIIGPELAREIVRVWLATPFEGGRHARRLEKIAGREAALRVRRNGEGGGT</sequence>
<dbReference type="EMBL" id="PEBV01000001">
    <property type="protein sequence ID" value="PTQ54983.1"/>
    <property type="molecule type" value="Genomic_DNA"/>
</dbReference>
<evidence type="ECO:0000256" key="3">
    <source>
        <dbReference type="PIRSR" id="PIRSR005384-1"/>
    </source>
</evidence>
<feature type="active site" description="Proton donor" evidence="3">
    <location>
        <position position="102"/>
    </location>
</feature>
<organism evidence="6 7">
    <name type="scientific">Hydrogenibacillus schlegelii</name>
    <name type="common">Bacillus schlegelii</name>
    <dbReference type="NCBI Taxonomy" id="1484"/>
    <lineage>
        <taxon>Bacteria</taxon>
        <taxon>Bacillati</taxon>
        <taxon>Bacillota</taxon>
        <taxon>Bacilli</taxon>
        <taxon>Bacillales</taxon>
        <taxon>Bacillales Family X. Incertae Sedis</taxon>
        <taxon>Hydrogenibacillus</taxon>
    </lineage>
</organism>
<dbReference type="PIRSF" id="PIRSF005384">
    <property type="entry name" value="RpiB_LacA_B"/>
    <property type="match status" value="1"/>
</dbReference>
<reference evidence="5" key="2">
    <citation type="journal article" date="2021" name="Microbiology">
        <title>Metagenomic Analysis of the Microbial Community in the Underground Coal Fire Area (Kemerovo Region, Russia) Revealed Predominance of Thermophilic Members of the Phyla Deinococcus-thermus, Aquificae, and Firmicutes.</title>
        <authorList>
            <person name="Kadnikov V."/>
            <person name="Mardanov A.V."/>
            <person name="Beletsky A.V."/>
            <person name="Karnachuk O.V."/>
            <person name="Ravin N.V."/>
        </authorList>
    </citation>
    <scope>NUCLEOTIDE SEQUENCE</scope>
    <source>
        <strain evidence="5">RBS10-49</strain>
    </source>
</reference>
<dbReference type="NCBIfam" id="TIGR00689">
    <property type="entry name" value="rpiB_lacA_lacB"/>
    <property type="match status" value="1"/>
</dbReference>
<evidence type="ECO:0000313" key="5">
    <source>
        <dbReference type="EMBL" id="MBT9281419.1"/>
    </source>
</evidence>
<feature type="binding site" evidence="4">
    <location>
        <position position="136"/>
    </location>
    <ligand>
        <name>D-ribulose 5-phosphate</name>
        <dbReference type="ChEBI" id="CHEBI:58121"/>
    </ligand>
</feature>
<feature type="binding site" evidence="4">
    <location>
        <position position="113"/>
    </location>
    <ligand>
        <name>D-ribulose 5-phosphate</name>
        <dbReference type="ChEBI" id="CHEBI:58121"/>
    </ligand>
</feature>
<feature type="binding site" evidence="4">
    <location>
        <position position="103"/>
    </location>
    <ligand>
        <name>D-ribulose 5-phosphate</name>
        <dbReference type="ChEBI" id="CHEBI:58121"/>
    </ligand>
</feature>
<dbReference type="AlphaFoldDB" id="A0A2T5GFL8"/>